<feature type="domain" description="F-box" evidence="1">
    <location>
        <begin position="12"/>
        <end position="57"/>
    </location>
</feature>
<evidence type="ECO:0000313" key="3">
    <source>
        <dbReference type="Proteomes" id="UP000019375"/>
    </source>
</evidence>
<keyword evidence="3" id="KW-1185">Reference proteome</keyword>
<dbReference type="SUPFAM" id="SSF81383">
    <property type="entry name" value="F-box domain"/>
    <property type="match status" value="1"/>
</dbReference>
<dbReference type="InterPro" id="IPR001810">
    <property type="entry name" value="F-box_dom"/>
</dbReference>
<organism evidence="2 3">
    <name type="scientific">Zygosaccharomyces bailii (strain CLIB 213 / ATCC 58445 / CBS 680 / BCRC 21525 / NBRC 1098 / NCYC 1416 / NRRL Y-2227)</name>
    <dbReference type="NCBI Taxonomy" id="1333698"/>
    <lineage>
        <taxon>Eukaryota</taxon>
        <taxon>Fungi</taxon>
        <taxon>Dikarya</taxon>
        <taxon>Ascomycota</taxon>
        <taxon>Saccharomycotina</taxon>
        <taxon>Saccharomycetes</taxon>
        <taxon>Saccharomycetales</taxon>
        <taxon>Saccharomycetaceae</taxon>
        <taxon>Zygosaccharomyces</taxon>
    </lineage>
</organism>
<proteinExistence type="predicted"/>
<dbReference type="InterPro" id="IPR036047">
    <property type="entry name" value="F-box-like_dom_sf"/>
</dbReference>
<protein>
    <submittedName>
        <fullName evidence="2">BN860_01816g1_1</fullName>
    </submittedName>
</protein>
<dbReference type="EMBL" id="HG316454">
    <property type="protein sequence ID" value="CDF87234.1"/>
    <property type="molecule type" value="Genomic_DNA"/>
</dbReference>
<dbReference type="AlphaFoldDB" id="A0A8J2SZC5"/>
<dbReference type="Proteomes" id="UP000019375">
    <property type="component" value="Unassembled WGS sequence"/>
</dbReference>
<evidence type="ECO:0000313" key="2">
    <source>
        <dbReference type="EMBL" id="CDF87234.1"/>
    </source>
</evidence>
<dbReference type="OrthoDB" id="2852960at2759"/>
<accession>A0A8J2SZC5</accession>
<reference evidence="3" key="1">
    <citation type="journal article" date="2013" name="Genome Announc.">
        <title>Genome sequence of the food spoilage yeast Zygosaccharomyces bailii CLIB 213(T).</title>
        <authorList>
            <person name="Galeote V."/>
            <person name="Bigey F."/>
            <person name="Devillers H."/>
            <person name="Neuveglise C."/>
            <person name="Dequin S."/>
        </authorList>
    </citation>
    <scope>NUCLEOTIDE SEQUENCE [LARGE SCALE GENOMIC DNA]</scope>
    <source>
        <strain evidence="3">CLIB 213 / ATCC 58445 / CBS 680 / CCRC 21525 / NBRC 1098 / NCYC 1416 / NRRL Y-2227</strain>
    </source>
</reference>
<name>A0A8J2SZC5_ZYGB2</name>
<dbReference type="PROSITE" id="PS50181">
    <property type="entry name" value="FBOX"/>
    <property type="match status" value="1"/>
</dbReference>
<sequence>MDSEYTDTEECSFPLQRLSDDLLQEVFSHLPQQDRLTACLIDKRSYRLATKLVYRRIYLNDSNVVRSDYMNLAINWTLLNIPSFLSEEESRKIANAKLVKLIWTLSVDKFPLNCVQWIRINWDLDSALQRSVLAILCSRGQALQRLENVTDPSCNDIISSGTISTRKVISFDMAPPNSQPESPVPEDYIPKLLRYMRQRMSSRLSHMTLFMDPIKLFNYLHPLTSKLQIVDLKLHWRREFYDPKYFMHKIRSKPLTKLSEVFDVRTLKVLTIISWNEWLVPREVQMIRDFKEFVYLEDLSLISIKQNFETLMTFFYNFPRLKRLKMDFLEDLIPETTRPEIFLTILFVCKKLQFIDMRFEGMDSQIISLHEDKFMLNQKCHCSGCMHVFENILRKKIFMFPEDRLLVDLHDIAAKDIFKMMRFLSLLPYSKACDCYPSVRTQPMNLEQFVKKMNEELFYYRRTRGQLVCNDMVDEEGNIERFNKLPHEPLTKEDVIECYHAMIHHYRTTYISFLKGFPELRFLMLNDIPTVVVEEDGERIFQPIFFHYDYKTNLTGWSKRRNKKHRGNREISDSVTRKATVF</sequence>
<gene>
    <name evidence="2" type="ORF">BN860_01816g</name>
</gene>
<evidence type="ECO:0000259" key="1">
    <source>
        <dbReference type="PROSITE" id="PS50181"/>
    </source>
</evidence>